<feature type="domain" description="DEK-C" evidence="3">
    <location>
        <begin position="1"/>
        <end position="55"/>
    </location>
</feature>
<dbReference type="PANTHER" id="PTHR13844">
    <property type="entry name" value="SWI/SNF-RELATED MATRIX-ASSOCIATED ACTIN-DEPENDENT REGULATOR OF CHROMATIN SUBFAMILY D"/>
    <property type="match status" value="1"/>
</dbReference>
<dbReference type="RefSeq" id="XP_051448817.1">
    <property type="nucleotide sequence ID" value="XM_051585490.1"/>
</dbReference>
<evidence type="ECO:0000259" key="2">
    <source>
        <dbReference type="PROSITE" id="PS51925"/>
    </source>
</evidence>
<protein>
    <recommendedName>
        <fullName evidence="6">DM2 domain-containing protein</fullName>
    </recommendedName>
</protein>
<dbReference type="EMBL" id="MU620894">
    <property type="protein sequence ID" value="KAI8583813.1"/>
    <property type="molecule type" value="Genomic_DNA"/>
</dbReference>
<dbReference type="InterPro" id="IPR014876">
    <property type="entry name" value="DEK_C"/>
</dbReference>
<proteinExistence type="predicted"/>
<gene>
    <name evidence="4" type="ORF">K450DRAFT_220094</name>
</gene>
<dbReference type="SUPFAM" id="SSF47592">
    <property type="entry name" value="SWIB/MDM2 domain"/>
    <property type="match status" value="1"/>
</dbReference>
<feature type="region of interest" description="Disordered" evidence="1">
    <location>
        <begin position="402"/>
        <end position="422"/>
    </location>
</feature>
<feature type="compositionally biased region" description="Basic residues" evidence="1">
    <location>
        <begin position="299"/>
        <end position="310"/>
    </location>
</feature>
<organism evidence="4 5">
    <name type="scientific">Umbelopsis ramanniana AG</name>
    <dbReference type="NCBI Taxonomy" id="1314678"/>
    <lineage>
        <taxon>Eukaryota</taxon>
        <taxon>Fungi</taxon>
        <taxon>Fungi incertae sedis</taxon>
        <taxon>Mucoromycota</taxon>
        <taxon>Mucoromycotina</taxon>
        <taxon>Umbelopsidomycetes</taxon>
        <taxon>Umbelopsidales</taxon>
        <taxon>Umbelopsidaceae</taxon>
        <taxon>Umbelopsis</taxon>
    </lineage>
</organism>
<dbReference type="PROSITE" id="PS51925">
    <property type="entry name" value="SWIB_MDM2"/>
    <property type="match status" value="1"/>
</dbReference>
<dbReference type="CDD" id="cd10567">
    <property type="entry name" value="SWIB-MDM2_like"/>
    <property type="match status" value="1"/>
</dbReference>
<dbReference type="InterPro" id="IPR003121">
    <property type="entry name" value="SWIB_MDM2_domain"/>
</dbReference>
<dbReference type="Gene3D" id="1.10.245.10">
    <property type="entry name" value="SWIB/MDM2 domain"/>
    <property type="match status" value="1"/>
</dbReference>
<evidence type="ECO:0008006" key="6">
    <source>
        <dbReference type="Google" id="ProtNLM"/>
    </source>
</evidence>
<dbReference type="SUPFAM" id="SSF109715">
    <property type="entry name" value="DEK C-terminal domain"/>
    <property type="match status" value="1"/>
</dbReference>
<feature type="region of interest" description="Disordered" evidence="1">
    <location>
        <begin position="299"/>
        <end position="329"/>
    </location>
</feature>
<dbReference type="Gene3D" id="1.10.10.60">
    <property type="entry name" value="Homeodomain-like"/>
    <property type="match status" value="1"/>
</dbReference>
<evidence type="ECO:0000313" key="4">
    <source>
        <dbReference type="EMBL" id="KAI8583813.1"/>
    </source>
</evidence>
<comment type="caution">
    <text evidence="4">The sequence shown here is derived from an EMBL/GenBank/DDBJ whole genome shotgun (WGS) entry which is preliminary data.</text>
</comment>
<dbReference type="Pfam" id="PF08766">
    <property type="entry name" value="DEK_C"/>
    <property type="match status" value="1"/>
</dbReference>
<keyword evidence="5" id="KW-1185">Reference proteome</keyword>
<reference evidence="4" key="2">
    <citation type="journal article" date="2022" name="Proc. Natl. Acad. Sci. U.S.A.">
        <title>Diploid-dominant life cycles characterize the early evolution of Fungi.</title>
        <authorList>
            <person name="Amses K.R."/>
            <person name="Simmons D.R."/>
            <person name="Longcore J.E."/>
            <person name="Mondo S.J."/>
            <person name="Seto K."/>
            <person name="Jeronimo G.H."/>
            <person name="Bonds A.E."/>
            <person name="Quandt C.A."/>
            <person name="Davis W.J."/>
            <person name="Chang Y."/>
            <person name="Federici B.A."/>
            <person name="Kuo A."/>
            <person name="LaButti K."/>
            <person name="Pangilinan J."/>
            <person name="Andreopoulos W."/>
            <person name="Tritt A."/>
            <person name="Riley R."/>
            <person name="Hundley H."/>
            <person name="Johnson J."/>
            <person name="Lipzen A."/>
            <person name="Barry K."/>
            <person name="Lang B.F."/>
            <person name="Cuomo C.A."/>
            <person name="Buchler N.E."/>
            <person name="Grigoriev I.V."/>
            <person name="Spatafora J.W."/>
            <person name="Stajich J.E."/>
            <person name="James T.Y."/>
        </authorList>
    </citation>
    <scope>NUCLEOTIDE SEQUENCE</scope>
    <source>
        <strain evidence="4">AG</strain>
    </source>
</reference>
<dbReference type="SMART" id="SM00151">
    <property type="entry name" value="SWIB"/>
    <property type="match status" value="1"/>
</dbReference>
<feature type="domain" description="DM2" evidence="2">
    <location>
        <begin position="328"/>
        <end position="405"/>
    </location>
</feature>
<evidence type="ECO:0000256" key="1">
    <source>
        <dbReference type="SAM" id="MobiDB-lite"/>
    </source>
</evidence>
<reference evidence="4" key="1">
    <citation type="submission" date="2021-06" db="EMBL/GenBank/DDBJ databases">
        <authorList>
            <consortium name="DOE Joint Genome Institute"/>
            <person name="Mondo S.J."/>
            <person name="Amses K.R."/>
            <person name="Simmons D.R."/>
            <person name="Longcore J.E."/>
            <person name="Seto K."/>
            <person name="Alves G.H."/>
            <person name="Bonds A.E."/>
            <person name="Quandt C.A."/>
            <person name="Davis W.J."/>
            <person name="Chang Y."/>
            <person name="Letcher P.M."/>
            <person name="Powell M.J."/>
            <person name="Kuo A."/>
            <person name="Labutti K."/>
            <person name="Pangilinan J."/>
            <person name="Andreopoulos W."/>
            <person name="Tritt A."/>
            <person name="Riley R."/>
            <person name="Hundley H."/>
            <person name="Johnson J."/>
            <person name="Lipzen A."/>
            <person name="Barry K."/>
            <person name="Berbee M.L."/>
            <person name="Buchler N.E."/>
            <person name="Grigoriev I.V."/>
            <person name="Spatafora J.W."/>
            <person name="Stajich J.E."/>
            <person name="James T.Y."/>
        </authorList>
    </citation>
    <scope>NUCLEOTIDE SEQUENCE</scope>
    <source>
        <strain evidence="4">AG</strain>
    </source>
</reference>
<name>A0AAD5EHA0_UMBRA</name>
<dbReference type="Pfam" id="PF02201">
    <property type="entry name" value="SWIB"/>
    <property type="match status" value="1"/>
</dbReference>
<dbReference type="AlphaFoldDB" id="A0AAD5EHA0"/>
<dbReference type="Proteomes" id="UP001206595">
    <property type="component" value="Unassembled WGS sequence"/>
</dbReference>
<accession>A0AAD5EHA0</accession>
<evidence type="ECO:0000259" key="3">
    <source>
        <dbReference type="PROSITE" id="PS51998"/>
    </source>
</evidence>
<evidence type="ECO:0000313" key="5">
    <source>
        <dbReference type="Proteomes" id="UP001206595"/>
    </source>
</evidence>
<sequence length="473" mass="53196">MDIAQFRPKILDILKVSDLSMVTAKKVRTQLEQNYNICLKDHKKSLESLVMECFYELQDQHGSVSMHEGSDGRDSNIMLTTSVSSPETTTISDDGKSMLMGMQLPDYDPFQQHIGSYTLNDFSMPTSQYTTYSEASNLHSHMMNVQNNGIDFMPEIRLRNQKIPTQGFQSQSPESFSNVMSQDPMANFQAHLSSNYLPYYTFSSSAQPGPGIKAPETPQYHISPTSYGQFHQAYDTQYRVQQMKQHEMGGPILSTPNNQLQHNRIQQQPYVGSGHGNGQSWPLTIAKLRQMNMKSNIKKNVGKAKRKRRTAAIVDDPNAPPKPKRNTGLNKPLILSPILAAFTGVSELSRPEVVKKLWKYIKEKDLQDPTDRRYILCDVELKKIFTQDRVNSFAMNRDLSAHLSKKSDPEPTTAPTLEKTDSNYTLVSSSAMTPQTPGISMSGEEDFTDVAKSEELNAIDIEHLVQSMAPVNS</sequence>
<dbReference type="GeneID" id="75910838"/>
<dbReference type="InterPro" id="IPR019835">
    <property type="entry name" value="SWIB_domain"/>
</dbReference>
<dbReference type="InterPro" id="IPR036885">
    <property type="entry name" value="SWIB_MDM2_dom_sf"/>
</dbReference>
<dbReference type="PROSITE" id="PS51998">
    <property type="entry name" value="DEK_C"/>
    <property type="match status" value="1"/>
</dbReference>